<proteinExistence type="predicted"/>
<reference evidence="1 2" key="1">
    <citation type="submission" date="2024-08" db="EMBL/GenBank/DDBJ databases">
        <authorList>
            <person name="Cucini C."/>
            <person name="Frati F."/>
        </authorList>
    </citation>
    <scope>NUCLEOTIDE SEQUENCE [LARGE SCALE GENOMIC DNA]</scope>
</reference>
<evidence type="ECO:0000313" key="1">
    <source>
        <dbReference type="EMBL" id="CAL8136792.1"/>
    </source>
</evidence>
<evidence type="ECO:0000313" key="2">
    <source>
        <dbReference type="Proteomes" id="UP001642540"/>
    </source>
</evidence>
<dbReference type="EMBL" id="CAXLJM020000112">
    <property type="protein sequence ID" value="CAL8136792.1"/>
    <property type="molecule type" value="Genomic_DNA"/>
</dbReference>
<dbReference type="PANTHER" id="PTHR33539:SF1">
    <property type="entry name" value="UPF0764 PROTEIN C16ORF89"/>
    <property type="match status" value="1"/>
</dbReference>
<accession>A0ABP1RVH2</accession>
<keyword evidence="2" id="KW-1185">Reference proteome</keyword>
<dbReference type="InterPro" id="IPR031751">
    <property type="entry name" value="DUF4735"/>
</dbReference>
<gene>
    <name evidence="1" type="ORF">ODALV1_LOCUS26614</name>
</gene>
<sequence>MYQEAELISEMGYPHILRDLFVEHVAICGFLRYPNFFRQDWIDSMLSWQSESEYGCMVNDKGYQQNFWSKDAPIARRSSPEEKEKGLVPDEMCLPHSTMFALAAYSLSWDYMEENCK</sequence>
<name>A0ABP1RVH2_9HEXA</name>
<dbReference type="Pfam" id="PF15882">
    <property type="entry name" value="DUF4735"/>
    <property type="match status" value="1"/>
</dbReference>
<protein>
    <submittedName>
        <fullName evidence="1">Uncharacterized protein</fullName>
    </submittedName>
</protein>
<dbReference type="Proteomes" id="UP001642540">
    <property type="component" value="Unassembled WGS sequence"/>
</dbReference>
<organism evidence="1 2">
    <name type="scientific">Orchesella dallaii</name>
    <dbReference type="NCBI Taxonomy" id="48710"/>
    <lineage>
        <taxon>Eukaryota</taxon>
        <taxon>Metazoa</taxon>
        <taxon>Ecdysozoa</taxon>
        <taxon>Arthropoda</taxon>
        <taxon>Hexapoda</taxon>
        <taxon>Collembola</taxon>
        <taxon>Entomobryomorpha</taxon>
        <taxon>Entomobryoidea</taxon>
        <taxon>Orchesellidae</taxon>
        <taxon>Orchesellinae</taxon>
        <taxon>Orchesella</taxon>
    </lineage>
</organism>
<dbReference type="PANTHER" id="PTHR33539">
    <property type="entry name" value="UPF0764 PROTEIN C16ORF89"/>
    <property type="match status" value="1"/>
</dbReference>
<comment type="caution">
    <text evidence="1">The sequence shown here is derived from an EMBL/GenBank/DDBJ whole genome shotgun (WGS) entry which is preliminary data.</text>
</comment>